<accession>A0ABX5QI81</accession>
<reference evidence="2 3" key="1">
    <citation type="submission" date="2019-01" db="EMBL/GenBank/DDBJ databases">
        <title>Leucobacter muris sp. nov. isolated from the nose of a laboratory mouse.</title>
        <authorList>
            <person name="Benga L."/>
            <person name="Sproeer C."/>
            <person name="Schumann P."/>
            <person name="Verbarg S."/>
            <person name="Bunk B."/>
            <person name="Engelhardt E."/>
            <person name="Benten P.M."/>
            <person name="Sager M."/>
        </authorList>
    </citation>
    <scope>NUCLEOTIDE SEQUENCE [LARGE SCALE GENOMIC DNA]</scope>
    <source>
        <strain evidence="2 3">DSM 101948</strain>
    </source>
</reference>
<name>A0ABX5QI81_9MICO</name>
<protein>
    <recommendedName>
        <fullName evidence="4">Head-tail adaptor protein</fullName>
    </recommendedName>
</protein>
<sequence length="116" mass="12794">MSFPTGEQVVRLRRRELLDDYSGTVTLGAWDTPDELPLEGAYVASSSTSARRDAARNELLEEKSLYLGSPDADVQAQDRVRAQGVTYSIDGMPSADVNPWTGWQPIREIPLTRVVG</sequence>
<organism evidence="2 3">
    <name type="scientific">Leucobacter muris</name>
    <dbReference type="NCBI Taxonomy" id="1935379"/>
    <lineage>
        <taxon>Bacteria</taxon>
        <taxon>Bacillati</taxon>
        <taxon>Actinomycetota</taxon>
        <taxon>Actinomycetes</taxon>
        <taxon>Micrococcales</taxon>
        <taxon>Microbacteriaceae</taxon>
        <taxon>Leucobacter</taxon>
    </lineage>
</organism>
<dbReference type="EMBL" id="CP035037">
    <property type="protein sequence ID" value="QAB18327.1"/>
    <property type="molecule type" value="Genomic_DNA"/>
</dbReference>
<evidence type="ECO:0008006" key="4">
    <source>
        <dbReference type="Google" id="ProtNLM"/>
    </source>
</evidence>
<keyword evidence="3" id="KW-1185">Reference proteome</keyword>
<dbReference type="RefSeq" id="WP_128387218.1">
    <property type="nucleotide sequence ID" value="NZ_CP035037.1"/>
</dbReference>
<dbReference type="Proteomes" id="UP000285768">
    <property type="component" value="Chromosome"/>
</dbReference>
<proteinExistence type="predicted"/>
<gene>
    <name evidence="1" type="ORF">Leucomu_10730</name>
    <name evidence="2" type="ORF">Leucomu_13160</name>
</gene>
<evidence type="ECO:0000313" key="2">
    <source>
        <dbReference type="EMBL" id="QAB18730.1"/>
    </source>
</evidence>
<evidence type="ECO:0000313" key="3">
    <source>
        <dbReference type="Proteomes" id="UP000285768"/>
    </source>
</evidence>
<dbReference type="EMBL" id="CP035037">
    <property type="protein sequence ID" value="QAB18730.1"/>
    <property type="molecule type" value="Genomic_DNA"/>
</dbReference>
<evidence type="ECO:0000313" key="1">
    <source>
        <dbReference type="EMBL" id="QAB18327.1"/>
    </source>
</evidence>